<comment type="caution">
    <text evidence="6">The sequence shown here is derived from an EMBL/GenBank/DDBJ whole genome shotgun (WGS) entry which is preliminary data.</text>
</comment>
<evidence type="ECO:0000259" key="4">
    <source>
        <dbReference type="Pfam" id="PF00329"/>
    </source>
</evidence>
<keyword evidence="3" id="KW-1133">Transmembrane helix</keyword>
<keyword evidence="2" id="KW-0520">NAD</keyword>
<evidence type="ECO:0000313" key="7">
    <source>
        <dbReference type="Proteomes" id="UP000176634"/>
    </source>
</evidence>
<dbReference type="EMBL" id="MFRA01000002">
    <property type="protein sequence ID" value="OGH93118.1"/>
    <property type="molecule type" value="Genomic_DNA"/>
</dbReference>
<dbReference type="InterPro" id="IPR001268">
    <property type="entry name" value="NADH_UbQ_OxRdtase_30kDa_su"/>
</dbReference>
<keyword evidence="1" id="KW-0560">Oxidoreductase</keyword>
<dbReference type="InterPro" id="IPR029014">
    <property type="entry name" value="NiFe-Hase_large"/>
</dbReference>
<gene>
    <name evidence="6" type="ORF">A2563_00325</name>
</gene>
<evidence type="ECO:0000256" key="3">
    <source>
        <dbReference type="SAM" id="Phobius"/>
    </source>
</evidence>
<accession>A0A1F6PAH2</accession>
<sequence length="522" mass="58994">MYQEIVEKYISKNYQVKTDGNVLIYEVPSSDILKVATTLYFEQKLPLKTITAVDERKEHGRFRILYVFGVPGSSVFLVPYITLSGTEEFPSITKQIQQAAWHERKIKTFFGLEPVGHPDHKPLILHENWPENLFPLRKDFNWQQRPEEAHNTYQFQTVEGEGIYEIPVGPVHAGIIEPGHFRFSVAGEEIVLLEPKLGYVHKGTEKLFEILPLQDKVKLSERVSGDTSFTHSLAFCQAIESLSSFEVPERAKYLRVIFSELERLANHFNDVGFVMLDTGFSFGGANGTRLREQIMQWHERLTGSRFLRGVNTIGGVTKDISADTSKALLQDLQKIQKDFREFIDISEDSASLLNRLEGTGQLDYQIATDHGVLGVAGRALGIVSDSRIDYPYAAYNKIKFNIALEKNGDVRSRLYVRIKEIFASFSIIEQALASMPTSGKLVFEGKVELRKNSYGVGSAEGWRGEVFYFVVTDNEGQITRVDVRDPSFINWAVLGYAGKGNVVPDFPLINKSFNLSYSGHDV</sequence>
<dbReference type="InterPro" id="IPR037232">
    <property type="entry name" value="NADH_quin_OxRdtase_su_C/D-like"/>
</dbReference>
<evidence type="ECO:0000259" key="5">
    <source>
        <dbReference type="Pfam" id="PF00346"/>
    </source>
</evidence>
<dbReference type="GO" id="GO:0016651">
    <property type="term" value="F:oxidoreductase activity, acting on NAD(P)H"/>
    <property type="evidence" value="ECO:0007669"/>
    <property type="project" value="InterPro"/>
</dbReference>
<evidence type="ECO:0000313" key="6">
    <source>
        <dbReference type="EMBL" id="OGH93118.1"/>
    </source>
</evidence>
<reference evidence="6 7" key="1">
    <citation type="journal article" date="2016" name="Nat. Commun.">
        <title>Thousands of microbial genomes shed light on interconnected biogeochemical processes in an aquifer system.</title>
        <authorList>
            <person name="Anantharaman K."/>
            <person name="Brown C.T."/>
            <person name="Hug L.A."/>
            <person name="Sharon I."/>
            <person name="Castelle C.J."/>
            <person name="Probst A.J."/>
            <person name="Thomas B.C."/>
            <person name="Singh A."/>
            <person name="Wilkins M.J."/>
            <person name="Karaoz U."/>
            <person name="Brodie E.L."/>
            <person name="Williams K.H."/>
            <person name="Hubbard S.S."/>
            <person name="Banfield J.F."/>
        </authorList>
    </citation>
    <scope>NUCLEOTIDE SEQUENCE [LARGE SCALE GENOMIC DNA]</scope>
</reference>
<dbReference type="SUPFAM" id="SSF143243">
    <property type="entry name" value="Nqo5-like"/>
    <property type="match status" value="1"/>
</dbReference>
<feature type="domain" description="NADH-quinone oxidoreductase subunit D" evidence="5">
    <location>
        <begin position="457"/>
        <end position="519"/>
    </location>
</feature>
<dbReference type="STRING" id="1798705.A2563_00325"/>
<feature type="domain" description="NADH:ubiquinone oxidoreductase 30kDa subunit" evidence="4">
    <location>
        <begin position="26"/>
        <end position="144"/>
    </location>
</feature>
<dbReference type="Gene3D" id="3.30.460.80">
    <property type="entry name" value="NADH:ubiquinone oxidoreductase, 30kDa subunit"/>
    <property type="match status" value="1"/>
</dbReference>
<dbReference type="Pfam" id="PF00329">
    <property type="entry name" value="Complex1_30kDa"/>
    <property type="match status" value="1"/>
</dbReference>
<protein>
    <recommendedName>
        <fullName evidence="8">NADH-quinone oxidoreductase subunit D domain-containing protein</fullName>
    </recommendedName>
</protein>
<proteinExistence type="predicted"/>
<dbReference type="InterPro" id="IPR001135">
    <property type="entry name" value="NADH_Q_OxRdtase_suD"/>
</dbReference>
<evidence type="ECO:0000256" key="2">
    <source>
        <dbReference type="ARBA" id="ARBA00023027"/>
    </source>
</evidence>
<evidence type="ECO:0000256" key="1">
    <source>
        <dbReference type="ARBA" id="ARBA00023002"/>
    </source>
</evidence>
<dbReference type="InterPro" id="IPR052197">
    <property type="entry name" value="ComplexI_49kDa-like"/>
</dbReference>
<dbReference type="AlphaFoldDB" id="A0A1F6PAH2"/>
<dbReference type="GO" id="GO:0008137">
    <property type="term" value="F:NADH dehydrogenase (ubiquinone) activity"/>
    <property type="evidence" value="ECO:0007669"/>
    <property type="project" value="InterPro"/>
</dbReference>
<organism evidence="6 7">
    <name type="scientific">Candidatus Magasanikbacteria bacterium RIFOXYD1_FULL_40_23</name>
    <dbReference type="NCBI Taxonomy" id="1798705"/>
    <lineage>
        <taxon>Bacteria</taxon>
        <taxon>Candidatus Magasanikiibacteriota</taxon>
    </lineage>
</organism>
<dbReference type="GO" id="GO:0051287">
    <property type="term" value="F:NAD binding"/>
    <property type="evidence" value="ECO:0007669"/>
    <property type="project" value="InterPro"/>
</dbReference>
<name>A0A1F6PAH2_9BACT</name>
<dbReference type="Proteomes" id="UP000176634">
    <property type="component" value="Unassembled WGS sequence"/>
</dbReference>
<keyword evidence="3" id="KW-0472">Membrane</keyword>
<dbReference type="SUPFAM" id="SSF56762">
    <property type="entry name" value="HydB/Nqo4-like"/>
    <property type="match status" value="1"/>
</dbReference>
<evidence type="ECO:0008006" key="8">
    <source>
        <dbReference type="Google" id="ProtNLM"/>
    </source>
</evidence>
<dbReference type="Pfam" id="PF00346">
    <property type="entry name" value="Complex1_49kDa"/>
    <property type="match status" value="2"/>
</dbReference>
<feature type="transmembrane region" description="Helical" evidence="3">
    <location>
        <begin position="64"/>
        <end position="83"/>
    </location>
</feature>
<feature type="domain" description="NADH-quinone oxidoreductase subunit D" evidence="5">
    <location>
        <begin position="287"/>
        <end position="441"/>
    </location>
</feature>
<dbReference type="Gene3D" id="1.10.645.10">
    <property type="entry name" value="Cytochrome-c3 Hydrogenase, chain B"/>
    <property type="match status" value="1"/>
</dbReference>
<dbReference type="PANTHER" id="PTHR43485:SF1">
    <property type="entry name" value="FORMATE HYDROGENLYASE SUBUNIT 5-RELATED"/>
    <property type="match status" value="1"/>
</dbReference>
<dbReference type="PANTHER" id="PTHR43485">
    <property type="entry name" value="HYDROGENASE-4 COMPONENT G"/>
    <property type="match status" value="1"/>
</dbReference>
<dbReference type="GO" id="GO:0048038">
    <property type="term" value="F:quinone binding"/>
    <property type="evidence" value="ECO:0007669"/>
    <property type="project" value="InterPro"/>
</dbReference>
<keyword evidence="3" id="KW-0812">Transmembrane</keyword>